<comment type="caution">
    <text evidence="3">The sequence shown here is derived from an EMBL/GenBank/DDBJ whole genome shotgun (WGS) entry which is preliminary data.</text>
</comment>
<dbReference type="Proteomes" id="UP000680067">
    <property type="component" value="Unassembled WGS sequence"/>
</dbReference>
<sequence length="514" mass="54029">MQTRLLASLILMAFTAGHAAAQTPPSTLAEQQQALRNGSLSAQQLLQWYTQQIAQKNPQTGAVISLDPQAKQAALLADQQKNFSLPLAGLPLLIKDNIDAQGTITTAGSLALAENLKQQDAPVVARLRKAGAIIAGKTNLSEWANLRSTRSTSGWSSAGAQVRNPYDPARSACGSSSGSGAAVAARMIPAAIGTETDGSVVCPASVNGLVGLKPTIGLVSRTGIVPISHNQDTAGPMTLTVLDNALLLNAMAGSDPQDPVTRQADRRRSADYTKGLDKATLKGKRLGIVTNLSQGYDADTKSLFEQTLSLLRAQGAVLVPVEMPHMEAIEKDELPVLLTDFKADLNAYLATTPSAVKPRSMADVIAFNQQNAAKVMPHFTQDLMEQAQATAGLRDPAYRQALARAKRLAGKQGIDALVKRHQLDALIAPTTGPAWPIDYANGDVIEGSASTPAAVAGYPHLTVPMGLVRGLPVGLSFFAGAWTEHRLLQLGAAFERARPALPAPVLPEAKVAAQ</sequence>
<dbReference type="PANTHER" id="PTHR42678">
    <property type="entry name" value="AMIDASE"/>
    <property type="match status" value="1"/>
</dbReference>
<feature type="signal peptide" evidence="1">
    <location>
        <begin position="1"/>
        <end position="21"/>
    </location>
</feature>
<organism evidence="3 4">
    <name type="scientific">Undibacterium luofuense</name>
    <dbReference type="NCBI Taxonomy" id="2828733"/>
    <lineage>
        <taxon>Bacteria</taxon>
        <taxon>Pseudomonadati</taxon>
        <taxon>Pseudomonadota</taxon>
        <taxon>Betaproteobacteria</taxon>
        <taxon>Burkholderiales</taxon>
        <taxon>Oxalobacteraceae</taxon>
        <taxon>Undibacterium</taxon>
    </lineage>
</organism>
<keyword evidence="1" id="KW-0732">Signal</keyword>
<protein>
    <submittedName>
        <fullName evidence="3">Amidase</fullName>
        <ecNumber evidence="3">3.5.1.4</ecNumber>
    </submittedName>
</protein>
<evidence type="ECO:0000313" key="3">
    <source>
        <dbReference type="EMBL" id="MBR7784153.1"/>
    </source>
</evidence>
<keyword evidence="3" id="KW-0378">Hydrolase</keyword>
<dbReference type="SUPFAM" id="SSF75304">
    <property type="entry name" value="Amidase signature (AS) enzymes"/>
    <property type="match status" value="1"/>
</dbReference>
<dbReference type="EMBL" id="JAGSPN010000019">
    <property type="protein sequence ID" value="MBR7784153.1"/>
    <property type="molecule type" value="Genomic_DNA"/>
</dbReference>
<proteinExistence type="predicted"/>
<keyword evidence="4" id="KW-1185">Reference proteome</keyword>
<dbReference type="InterPro" id="IPR023631">
    <property type="entry name" value="Amidase_dom"/>
</dbReference>
<name>A0A941DNI4_9BURK</name>
<evidence type="ECO:0000313" key="4">
    <source>
        <dbReference type="Proteomes" id="UP000680067"/>
    </source>
</evidence>
<evidence type="ECO:0000259" key="2">
    <source>
        <dbReference type="Pfam" id="PF01425"/>
    </source>
</evidence>
<dbReference type="Pfam" id="PF01425">
    <property type="entry name" value="Amidase"/>
    <property type="match status" value="1"/>
</dbReference>
<feature type="domain" description="Amidase" evidence="2">
    <location>
        <begin position="45"/>
        <end position="488"/>
    </location>
</feature>
<dbReference type="PANTHER" id="PTHR42678:SF34">
    <property type="entry name" value="OS04G0183300 PROTEIN"/>
    <property type="match status" value="1"/>
</dbReference>
<reference evidence="3" key="1">
    <citation type="submission" date="2021-04" db="EMBL/GenBank/DDBJ databases">
        <title>novel species isolated from subtropical streams in China.</title>
        <authorList>
            <person name="Lu H."/>
        </authorList>
    </citation>
    <scope>NUCLEOTIDE SEQUENCE</scope>
    <source>
        <strain evidence="3">LFS511W</strain>
    </source>
</reference>
<dbReference type="RefSeq" id="WP_212689418.1">
    <property type="nucleotide sequence ID" value="NZ_JAGSPN010000019.1"/>
</dbReference>
<gene>
    <name evidence="3" type="ORF">KDM89_18555</name>
</gene>
<dbReference type="NCBIfam" id="NF006006">
    <property type="entry name" value="PRK08137.1"/>
    <property type="match status" value="1"/>
</dbReference>
<evidence type="ECO:0000256" key="1">
    <source>
        <dbReference type="SAM" id="SignalP"/>
    </source>
</evidence>
<dbReference type="Gene3D" id="3.90.1300.10">
    <property type="entry name" value="Amidase signature (AS) domain"/>
    <property type="match status" value="1"/>
</dbReference>
<dbReference type="InterPro" id="IPR036928">
    <property type="entry name" value="AS_sf"/>
</dbReference>
<dbReference type="GO" id="GO:0004040">
    <property type="term" value="F:amidase activity"/>
    <property type="evidence" value="ECO:0007669"/>
    <property type="project" value="UniProtKB-EC"/>
</dbReference>
<dbReference type="EC" id="3.5.1.4" evidence="3"/>
<feature type="chain" id="PRO_5037773935" evidence="1">
    <location>
        <begin position="22"/>
        <end position="514"/>
    </location>
</feature>
<dbReference type="AlphaFoldDB" id="A0A941DNI4"/>
<accession>A0A941DNI4</accession>